<name>A0A1V2KCD3_PSECE</name>
<accession>A0A1V2KCD3</accession>
<comment type="caution">
    <text evidence="1">The sequence shown here is derived from an EMBL/GenBank/DDBJ whole genome shotgun (WGS) entry which is preliminary data.</text>
</comment>
<evidence type="ECO:0000313" key="2">
    <source>
        <dbReference type="Proteomes" id="UP000189295"/>
    </source>
</evidence>
<reference evidence="1 2" key="1">
    <citation type="submission" date="2016-10" db="EMBL/GenBank/DDBJ databases">
        <title>Pseudomonas lactis sp. nov. and Pseudomonas paralactis sp. nov., isolated from bovine raw milk.</title>
        <authorList>
            <person name="Von Neubeck M."/>
            <person name="Huptas C."/>
            <person name="Glueck C."/>
            <person name="Krewinkel M."/>
            <person name="Stoeckel M."/>
            <person name="Stressler T."/>
            <person name="Fischer L."/>
            <person name="Hinrichs J."/>
            <person name="Scherer S."/>
            <person name="Wenning M."/>
        </authorList>
    </citation>
    <scope>NUCLEOTIDE SEQUENCE [LARGE SCALE GENOMIC DNA]</scope>
    <source>
        <strain evidence="1 2">DSM 17516</strain>
    </source>
</reference>
<gene>
    <name evidence="1" type="ORF">BLL36_12725</name>
</gene>
<protein>
    <submittedName>
        <fullName evidence="1">Uncharacterized protein</fullName>
    </submittedName>
</protein>
<organism evidence="1 2">
    <name type="scientific">Pseudomonas cedrina subsp. cedrina</name>
    <dbReference type="NCBI Taxonomy" id="76762"/>
    <lineage>
        <taxon>Bacteria</taxon>
        <taxon>Pseudomonadati</taxon>
        <taxon>Pseudomonadota</taxon>
        <taxon>Gammaproteobacteria</taxon>
        <taxon>Pseudomonadales</taxon>
        <taxon>Pseudomonadaceae</taxon>
        <taxon>Pseudomonas</taxon>
    </lineage>
</organism>
<dbReference type="Proteomes" id="UP000189295">
    <property type="component" value="Unassembled WGS sequence"/>
</dbReference>
<sequence>MDVLRLTIRAKLCSFDYRQGSQFATKLIRVSLRSAVYPGNRKEAALTGMSALGWREMRRLNEDRI</sequence>
<proteinExistence type="predicted"/>
<dbReference type="EMBL" id="MNPW01000005">
    <property type="protein sequence ID" value="ONH54531.1"/>
    <property type="molecule type" value="Genomic_DNA"/>
</dbReference>
<evidence type="ECO:0000313" key="1">
    <source>
        <dbReference type="EMBL" id="ONH54531.1"/>
    </source>
</evidence>
<dbReference type="AlphaFoldDB" id="A0A1V2KCD3"/>